<dbReference type="InterPro" id="IPR000477">
    <property type="entry name" value="RT_dom"/>
</dbReference>
<dbReference type="PROSITE" id="PS50878">
    <property type="entry name" value="RT_POL"/>
    <property type="match status" value="1"/>
</dbReference>
<dbReference type="CDD" id="cd01650">
    <property type="entry name" value="RT_nLTR_like"/>
    <property type="match status" value="1"/>
</dbReference>
<gene>
    <name evidence="2" type="ORF">WA026_012876</name>
</gene>
<name>A0AAW1TUL1_9CUCU</name>
<keyword evidence="3" id="KW-1185">Reference proteome</keyword>
<reference evidence="2 3" key="1">
    <citation type="submission" date="2023-03" db="EMBL/GenBank/DDBJ databases">
        <title>Genome insight into feeding habits of ladybird beetles.</title>
        <authorList>
            <person name="Li H.-S."/>
            <person name="Huang Y.-H."/>
            <person name="Pang H."/>
        </authorList>
    </citation>
    <scope>NUCLEOTIDE SEQUENCE [LARGE SCALE GENOMIC DNA]</scope>
    <source>
        <strain evidence="2">SYSU_2023b</strain>
        <tissue evidence="2">Whole body</tissue>
    </source>
</reference>
<protein>
    <recommendedName>
        <fullName evidence="1">Reverse transcriptase domain-containing protein</fullName>
    </recommendedName>
</protein>
<comment type="caution">
    <text evidence="2">The sequence shown here is derived from an EMBL/GenBank/DDBJ whole genome shotgun (WGS) entry which is preliminary data.</text>
</comment>
<dbReference type="SUPFAM" id="SSF56672">
    <property type="entry name" value="DNA/RNA polymerases"/>
    <property type="match status" value="1"/>
</dbReference>
<dbReference type="PANTHER" id="PTHR33332">
    <property type="entry name" value="REVERSE TRANSCRIPTASE DOMAIN-CONTAINING PROTEIN"/>
    <property type="match status" value="1"/>
</dbReference>
<evidence type="ECO:0000313" key="2">
    <source>
        <dbReference type="EMBL" id="KAK9871505.1"/>
    </source>
</evidence>
<dbReference type="AlphaFoldDB" id="A0AAW1TUL1"/>
<evidence type="ECO:0000259" key="1">
    <source>
        <dbReference type="PROSITE" id="PS50878"/>
    </source>
</evidence>
<evidence type="ECO:0000313" key="3">
    <source>
        <dbReference type="Proteomes" id="UP001431783"/>
    </source>
</evidence>
<dbReference type="Pfam" id="PF00078">
    <property type="entry name" value="RVT_1"/>
    <property type="match status" value="1"/>
</dbReference>
<sequence length="606" mass="70812">MIRNEKKLFYENNIDLVKGDAKSMWKTLKKLITAKSDERTCREIIYNGQMYTDPTKIPDIFNGYFIDSIQQLVNSINTPQSTITETAQPRQIKIKWRTFKLLDINKLKEMIMTLPNKSSPNEVNMSMLKECFESVSNPLINVINCSLETGVIPSKLKVTTIVPIKKVLNTKLIEEYRPINTMSSEAKILEKVVCEQLIQHLDINNILIEQQSGYRHKHNAESALQYVIEQWKHNLDRDQSTIVVFLDLKRAFETIDRNRLNKKLREYGVEGTVLEWFRNYLQNRKQVVKCGNFVSNELENSIGIPQGTILGPMLFNMYINDLGYNLKYCGYHLFADDTVLFITGCSLDIVDKLQDDLNLLVEWLKINKLKLNASKTKIMVVEKKPLIGNVINVTLDGEKIEIVSSIKYLGVMLDSRLELKEHINYVCRKISKKIGFLSRCSRFLSQWTKQTVYNTIILPHFNYASTVLYLANKSDVNRLQILQNRAMRIILGCDRYTSIQTMLTRLNWVDIASYLEINSLKFIHKIRLKLLPDYCINMLSYFKDIHDHNTRNRENFILDHKNKKSTQNSVFFKAVNIYNKLPNNLKECRKMAEFNSKIKRHYQKKD</sequence>
<dbReference type="EMBL" id="JARQZJ010000006">
    <property type="protein sequence ID" value="KAK9871505.1"/>
    <property type="molecule type" value="Genomic_DNA"/>
</dbReference>
<dbReference type="Proteomes" id="UP001431783">
    <property type="component" value="Unassembled WGS sequence"/>
</dbReference>
<proteinExistence type="predicted"/>
<organism evidence="2 3">
    <name type="scientific">Henosepilachna vigintioctopunctata</name>
    <dbReference type="NCBI Taxonomy" id="420089"/>
    <lineage>
        <taxon>Eukaryota</taxon>
        <taxon>Metazoa</taxon>
        <taxon>Ecdysozoa</taxon>
        <taxon>Arthropoda</taxon>
        <taxon>Hexapoda</taxon>
        <taxon>Insecta</taxon>
        <taxon>Pterygota</taxon>
        <taxon>Neoptera</taxon>
        <taxon>Endopterygota</taxon>
        <taxon>Coleoptera</taxon>
        <taxon>Polyphaga</taxon>
        <taxon>Cucujiformia</taxon>
        <taxon>Coccinelloidea</taxon>
        <taxon>Coccinellidae</taxon>
        <taxon>Epilachninae</taxon>
        <taxon>Epilachnini</taxon>
        <taxon>Henosepilachna</taxon>
    </lineage>
</organism>
<dbReference type="GO" id="GO:0071897">
    <property type="term" value="P:DNA biosynthetic process"/>
    <property type="evidence" value="ECO:0007669"/>
    <property type="project" value="UniProtKB-ARBA"/>
</dbReference>
<dbReference type="InterPro" id="IPR043502">
    <property type="entry name" value="DNA/RNA_pol_sf"/>
</dbReference>
<accession>A0AAW1TUL1</accession>
<feature type="domain" description="Reverse transcriptase" evidence="1">
    <location>
        <begin position="145"/>
        <end position="413"/>
    </location>
</feature>